<organism evidence="2 3">
    <name type="scientific">Alsobacter soli</name>
    <dbReference type="NCBI Taxonomy" id="2109933"/>
    <lineage>
        <taxon>Bacteria</taxon>
        <taxon>Pseudomonadati</taxon>
        <taxon>Pseudomonadota</taxon>
        <taxon>Alphaproteobacteria</taxon>
        <taxon>Hyphomicrobiales</taxon>
        <taxon>Alsobacteraceae</taxon>
        <taxon>Alsobacter</taxon>
    </lineage>
</organism>
<evidence type="ECO:0000259" key="1">
    <source>
        <dbReference type="Pfam" id="PF09557"/>
    </source>
</evidence>
<proteinExistence type="predicted"/>
<reference evidence="3" key="1">
    <citation type="submission" date="2018-03" db="EMBL/GenBank/DDBJ databases">
        <authorList>
            <person name="Sun L."/>
            <person name="Liu H."/>
            <person name="Chen W."/>
            <person name="Huang K."/>
            <person name="Liu W."/>
            <person name="Gao X."/>
        </authorList>
    </citation>
    <scope>NUCLEOTIDE SEQUENCE [LARGE SCALE GENOMIC DNA]</scope>
    <source>
        <strain evidence="3">SH9</strain>
    </source>
</reference>
<dbReference type="AlphaFoldDB" id="A0A2T1HSV5"/>
<dbReference type="OrthoDB" id="7586109at2"/>
<evidence type="ECO:0000313" key="3">
    <source>
        <dbReference type="Proteomes" id="UP000239772"/>
    </source>
</evidence>
<evidence type="ECO:0000313" key="2">
    <source>
        <dbReference type="EMBL" id="PSC04726.1"/>
    </source>
</evidence>
<gene>
    <name evidence="2" type="ORF">SLNSH_11520</name>
</gene>
<dbReference type="InterPro" id="IPR019060">
    <property type="entry name" value="DUF2382"/>
</dbReference>
<sequence length="171" mass="19108">MVNEFSHGPGHGGNIAPALELGFLQGTDRMGIEQGTPPSGEAPKEVLPVAEESLSVRKETVTTERVRISTRTHERTELAEMDLASEELDVVRVPIGREVSQAPGVRTEGEVTIIPVLEEVVVLEKRLVLREELHVRRNRHVETFRRPIALRTQEAVVERVPVNEERKSDDV</sequence>
<dbReference type="Proteomes" id="UP000239772">
    <property type="component" value="Unassembled WGS sequence"/>
</dbReference>
<feature type="domain" description="DUF2382" evidence="1">
    <location>
        <begin position="47"/>
        <end position="143"/>
    </location>
</feature>
<accession>A0A2T1HSV5</accession>
<name>A0A2T1HSV5_9HYPH</name>
<comment type="caution">
    <text evidence="2">The sequence shown here is derived from an EMBL/GenBank/DDBJ whole genome shotgun (WGS) entry which is preliminary data.</text>
</comment>
<protein>
    <recommendedName>
        <fullName evidence="1">DUF2382 domain-containing protein</fullName>
    </recommendedName>
</protein>
<keyword evidence="3" id="KW-1185">Reference proteome</keyword>
<dbReference type="EMBL" id="PVZS01000011">
    <property type="protein sequence ID" value="PSC04726.1"/>
    <property type="molecule type" value="Genomic_DNA"/>
</dbReference>
<dbReference type="RefSeq" id="WP_106337152.1">
    <property type="nucleotide sequence ID" value="NZ_PVZS01000011.1"/>
</dbReference>
<dbReference type="Pfam" id="PF09557">
    <property type="entry name" value="DUF2382"/>
    <property type="match status" value="1"/>
</dbReference>